<gene>
    <name evidence="3" type="ORF">I6M88_15660</name>
</gene>
<proteinExistence type="predicted"/>
<dbReference type="EMBL" id="JADWND010000007">
    <property type="protein sequence ID" value="MBJ8382398.1"/>
    <property type="molecule type" value="Genomic_DNA"/>
</dbReference>
<dbReference type="Gene3D" id="2.60.40.1090">
    <property type="entry name" value="Fimbrial-type adhesion domain"/>
    <property type="match status" value="1"/>
</dbReference>
<dbReference type="InterPro" id="IPR050263">
    <property type="entry name" value="Bact_Fimbrial_Adh_Pro"/>
</dbReference>
<dbReference type="RefSeq" id="WP_060571054.1">
    <property type="nucleotide sequence ID" value="NZ_CBCYHD010000008.1"/>
</dbReference>
<comment type="caution">
    <text evidence="3">The sequence shown here is derived from an EMBL/GenBank/DDBJ whole genome shotgun (WGS) entry which is preliminary data.</text>
</comment>
<dbReference type="Pfam" id="PF00419">
    <property type="entry name" value="Fimbrial"/>
    <property type="match status" value="1"/>
</dbReference>
<dbReference type="SUPFAM" id="SSF49401">
    <property type="entry name" value="Bacterial adhesins"/>
    <property type="match status" value="1"/>
</dbReference>
<dbReference type="InterPro" id="IPR008966">
    <property type="entry name" value="Adhesion_dom_sf"/>
</dbReference>
<protein>
    <submittedName>
        <fullName evidence="3">Fimbrial protein</fullName>
    </submittedName>
</protein>
<accession>A0ABS0ZUA2</accession>
<evidence type="ECO:0000313" key="3">
    <source>
        <dbReference type="EMBL" id="MBJ8382398.1"/>
    </source>
</evidence>
<feature type="signal peptide" evidence="1">
    <location>
        <begin position="1"/>
        <end position="17"/>
    </location>
</feature>
<dbReference type="PANTHER" id="PTHR33420">
    <property type="entry name" value="FIMBRIAL SUBUNIT ELFA-RELATED"/>
    <property type="match status" value="1"/>
</dbReference>
<evidence type="ECO:0000313" key="4">
    <source>
        <dbReference type="Proteomes" id="UP000746649"/>
    </source>
</evidence>
<dbReference type="Proteomes" id="UP000746649">
    <property type="component" value="Unassembled WGS sequence"/>
</dbReference>
<dbReference type="PANTHER" id="PTHR33420:SF33">
    <property type="entry name" value="MINOR FIMBRIAL SUBUNIT"/>
    <property type="match status" value="1"/>
</dbReference>
<organism evidence="3 4">
    <name type="scientific">Citrobacter sedlakii</name>
    <dbReference type="NCBI Taxonomy" id="67826"/>
    <lineage>
        <taxon>Bacteria</taxon>
        <taxon>Pseudomonadati</taxon>
        <taxon>Pseudomonadota</taxon>
        <taxon>Gammaproteobacteria</taxon>
        <taxon>Enterobacterales</taxon>
        <taxon>Enterobacteriaceae</taxon>
        <taxon>Citrobacter</taxon>
        <taxon>Citrobacter freundii complex</taxon>
    </lineage>
</organism>
<evidence type="ECO:0000259" key="2">
    <source>
        <dbReference type="Pfam" id="PF00419"/>
    </source>
</evidence>
<dbReference type="InterPro" id="IPR036937">
    <property type="entry name" value="Adhesion_dom_fimbrial_sf"/>
</dbReference>
<keyword evidence="4" id="KW-1185">Reference proteome</keyword>
<reference evidence="3 4" key="1">
    <citation type="submission" date="2020-11" db="EMBL/GenBank/DDBJ databases">
        <title>Enhanced detection system for hospital associated transmission using whole genome sequencing surveillance.</title>
        <authorList>
            <person name="Harrison L.H."/>
            <person name="Van Tyne D."/>
            <person name="Marsh J.W."/>
            <person name="Griffith M.P."/>
            <person name="Snyder D.J."/>
            <person name="Cooper V.S."/>
            <person name="Mustapha M."/>
        </authorList>
    </citation>
    <scope>NUCLEOTIDE SEQUENCE [LARGE SCALE GENOMIC DNA]</scope>
    <source>
        <strain evidence="3 4">CB00117</strain>
    </source>
</reference>
<keyword evidence="1" id="KW-0732">Signal</keyword>
<sequence>MKKILLGFLLSSFTLSAAENLQFSGTLIAPPTCTVNNEETIEIGFGDVAIEKIDGVNYTTLIGLYVYCNYPGRNHQMTLTIGGAISDFNPAAIETDVDGLGVEIKQNGKPFPINDVLSVEELTFPLLEAVPVKKSGASLKDGSFEAWATIKVEYQ</sequence>
<dbReference type="InterPro" id="IPR000259">
    <property type="entry name" value="Adhesion_dom_fimbrial"/>
</dbReference>
<name>A0ABS0ZUA2_9ENTR</name>
<feature type="domain" description="Fimbrial-type adhesion" evidence="2">
    <location>
        <begin position="22"/>
        <end position="155"/>
    </location>
</feature>
<feature type="chain" id="PRO_5045283391" evidence="1">
    <location>
        <begin position="18"/>
        <end position="155"/>
    </location>
</feature>
<evidence type="ECO:0000256" key="1">
    <source>
        <dbReference type="SAM" id="SignalP"/>
    </source>
</evidence>